<evidence type="ECO:0008006" key="4">
    <source>
        <dbReference type="Google" id="ProtNLM"/>
    </source>
</evidence>
<keyword evidence="1" id="KW-0812">Transmembrane</keyword>
<keyword evidence="3" id="KW-1185">Reference proteome</keyword>
<reference evidence="2" key="1">
    <citation type="submission" date="2021-09" db="EMBL/GenBank/DDBJ databases">
        <authorList>
            <consortium name="AG Swart"/>
            <person name="Singh M."/>
            <person name="Singh A."/>
            <person name="Seah K."/>
            <person name="Emmerich C."/>
        </authorList>
    </citation>
    <scope>NUCLEOTIDE SEQUENCE</scope>
    <source>
        <strain evidence="2">ATCC30299</strain>
    </source>
</reference>
<sequence length="206" mass="23171">MRLNNNISKRKHYICTVRDSKNHLVAIKKELKKDLKKCRVFNTLGAVTSILGTALIFTPLTLLGAGAVILGGGTSIGSKIVRRVLEGDALEEVRKVLIKEEKAQISCEISEDEFDHFMLGLESIVFQVGLLATTALKSIDFTNSKVVKKAQMNFAEGTIRLSTIDIIATWVIESATLRKIKEEIKKREKIIDEMVKEIEYLERLWP</sequence>
<name>A0AAU9J4J9_9CILI</name>
<organism evidence="2 3">
    <name type="scientific">Blepharisma stoltei</name>
    <dbReference type="NCBI Taxonomy" id="1481888"/>
    <lineage>
        <taxon>Eukaryota</taxon>
        <taxon>Sar</taxon>
        <taxon>Alveolata</taxon>
        <taxon>Ciliophora</taxon>
        <taxon>Postciliodesmatophora</taxon>
        <taxon>Heterotrichea</taxon>
        <taxon>Heterotrichida</taxon>
        <taxon>Blepharismidae</taxon>
        <taxon>Blepharisma</taxon>
    </lineage>
</organism>
<protein>
    <recommendedName>
        <fullName evidence="4">ATP synthase protein MI25</fullName>
    </recommendedName>
</protein>
<comment type="caution">
    <text evidence="2">The sequence shown here is derived from an EMBL/GenBank/DDBJ whole genome shotgun (WGS) entry which is preliminary data.</text>
</comment>
<dbReference type="Proteomes" id="UP001162131">
    <property type="component" value="Unassembled WGS sequence"/>
</dbReference>
<dbReference type="EMBL" id="CAJZBQ010000026">
    <property type="protein sequence ID" value="CAG9320656.1"/>
    <property type="molecule type" value="Genomic_DNA"/>
</dbReference>
<dbReference type="AlphaFoldDB" id="A0AAU9J4J9"/>
<evidence type="ECO:0000313" key="3">
    <source>
        <dbReference type="Proteomes" id="UP001162131"/>
    </source>
</evidence>
<gene>
    <name evidence="2" type="ORF">BSTOLATCC_MIC27128</name>
</gene>
<proteinExistence type="predicted"/>
<feature type="transmembrane region" description="Helical" evidence="1">
    <location>
        <begin position="38"/>
        <end position="57"/>
    </location>
</feature>
<keyword evidence="1" id="KW-1133">Transmembrane helix</keyword>
<evidence type="ECO:0000256" key="1">
    <source>
        <dbReference type="SAM" id="Phobius"/>
    </source>
</evidence>
<evidence type="ECO:0000313" key="2">
    <source>
        <dbReference type="EMBL" id="CAG9320656.1"/>
    </source>
</evidence>
<keyword evidence="1" id="KW-0472">Membrane</keyword>
<accession>A0AAU9J4J9</accession>